<organism evidence="1 2">
    <name type="scientific">Ophiobolus disseminans</name>
    <dbReference type="NCBI Taxonomy" id="1469910"/>
    <lineage>
        <taxon>Eukaryota</taxon>
        <taxon>Fungi</taxon>
        <taxon>Dikarya</taxon>
        <taxon>Ascomycota</taxon>
        <taxon>Pezizomycotina</taxon>
        <taxon>Dothideomycetes</taxon>
        <taxon>Pleosporomycetidae</taxon>
        <taxon>Pleosporales</taxon>
        <taxon>Pleosporineae</taxon>
        <taxon>Phaeosphaeriaceae</taxon>
        <taxon>Ophiobolus</taxon>
    </lineage>
</organism>
<protein>
    <submittedName>
        <fullName evidence="1">Uncharacterized protein</fullName>
    </submittedName>
</protein>
<reference evidence="1" key="1">
    <citation type="journal article" date="2020" name="Stud. Mycol.">
        <title>101 Dothideomycetes genomes: a test case for predicting lifestyles and emergence of pathogens.</title>
        <authorList>
            <person name="Haridas S."/>
            <person name="Albert R."/>
            <person name="Binder M."/>
            <person name="Bloem J."/>
            <person name="Labutti K."/>
            <person name="Salamov A."/>
            <person name="Andreopoulos B."/>
            <person name="Baker S."/>
            <person name="Barry K."/>
            <person name="Bills G."/>
            <person name="Bluhm B."/>
            <person name="Cannon C."/>
            <person name="Castanera R."/>
            <person name="Culley D."/>
            <person name="Daum C."/>
            <person name="Ezra D."/>
            <person name="Gonzalez J."/>
            <person name="Henrissat B."/>
            <person name="Kuo A."/>
            <person name="Liang C."/>
            <person name="Lipzen A."/>
            <person name="Lutzoni F."/>
            <person name="Magnuson J."/>
            <person name="Mondo S."/>
            <person name="Nolan M."/>
            <person name="Ohm R."/>
            <person name="Pangilinan J."/>
            <person name="Park H.-J."/>
            <person name="Ramirez L."/>
            <person name="Alfaro M."/>
            <person name="Sun H."/>
            <person name="Tritt A."/>
            <person name="Yoshinaga Y."/>
            <person name="Zwiers L.-H."/>
            <person name="Turgeon B."/>
            <person name="Goodwin S."/>
            <person name="Spatafora J."/>
            <person name="Crous P."/>
            <person name="Grigoriev I."/>
        </authorList>
    </citation>
    <scope>NUCLEOTIDE SEQUENCE</scope>
    <source>
        <strain evidence="1">CBS 113818</strain>
    </source>
</reference>
<dbReference type="AlphaFoldDB" id="A0A6A6ZRB1"/>
<dbReference type="OrthoDB" id="6357136at2759"/>
<accession>A0A6A6ZRB1</accession>
<dbReference type="Proteomes" id="UP000799424">
    <property type="component" value="Unassembled WGS sequence"/>
</dbReference>
<proteinExistence type="predicted"/>
<evidence type="ECO:0000313" key="1">
    <source>
        <dbReference type="EMBL" id="KAF2822805.1"/>
    </source>
</evidence>
<sequence length="394" mass="44458">MVLNHDKLAVEPHTEANQVKNFDGQIIDADAESTRIIVHHKFPWLVDQFLGHKRAYGSKYEKELYSQIKTWQDEVSRLITKRPLTFMGGNDFTVLRDGTRFENEADEWDRNGTAAQKYNKFLTLDEYLSYDEIMLSSLIGVSGPSYFINDGNRYNSGIPGRPGTFQERGVIVGLVGARFERQDRMDSIFMLPSASKHQDPRLTSLFHSFFGVVRDETTPFDKDMYMARIRITAELFLLEANDRAKKKEQKAYAYIVGLGLGVWEHHGDQPSLYIDTFTAALASLSLPNISTLEFAWIQVPPSCEKRVAAVAKKQGINVIFSKRNPAEKLATDELLVLSYAWDGNSFPGNEYWCGSLCGSGDPAAACMSTIPELHNPLVNPFTDRVAVLEPQKLE</sequence>
<gene>
    <name evidence="1" type="ORF">CC86DRAFT_72328</name>
</gene>
<dbReference type="Pfam" id="PF16062">
    <property type="entry name" value="MavL-like"/>
    <property type="match status" value="2"/>
</dbReference>
<keyword evidence="2" id="KW-1185">Reference proteome</keyword>
<name>A0A6A6ZRB1_9PLEO</name>
<evidence type="ECO:0000313" key="2">
    <source>
        <dbReference type="Proteomes" id="UP000799424"/>
    </source>
</evidence>
<dbReference type="EMBL" id="MU006233">
    <property type="protein sequence ID" value="KAF2822805.1"/>
    <property type="molecule type" value="Genomic_DNA"/>
</dbReference>
<dbReference type="InterPro" id="IPR032063">
    <property type="entry name" value="MavL-like"/>
</dbReference>